<evidence type="ECO:0008006" key="3">
    <source>
        <dbReference type="Google" id="ProtNLM"/>
    </source>
</evidence>
<evidence type="ECO:0000313" key="1">
    <source>
        <dbReference type="EMBL" id="OGK47320.1"/>
    </source>
</evidence>
<evidence type="ECO:0000313" key="2">
    <source>
        <dbReference type="Proteomes" id="UP000177141"/>
    </source>
</evidence>
<reference evidence="1 2" key="1">
    <citation type="journal article" date="2016" name="Nat. Commun.">
        <title>Thousands of microbial genomes shed light on interconnected biogeochemical processes in an aquifer system.</title>
        <authorList>
            <person name="Anantharaman K."/>
            <person name="Brown C.T."/>
            <person name="Hug L.A."/>
            <person name="Sharon I."/>
            <person name="Castelle C.J."/>
            <person name="Probst A.J."/>
            <person name="Thomas B.C."/>
            <person name="Singh A."/>
            <person name="Wilkins M.J."/>
            <person name="Karaoz U."/>
            <person name="Brodie E.L."/>
            <person name="Williams K.H."/>
            <person name="Hubbard S.S."/>
            <person name="Banfield J.F."/>
        </authorList>
    </citation>
    <scope>NUCLEOTIDE SEQUENCE [LARGE SCALE GENOMIC DNA]</scope>
</reference>
<proteinExistence type="predicted"/>
<gene>
    <name evidence="1" type="ORF">A3A93_06050</name>
</gene>
<sequence>MNILRPFLILPQFIEQPTWGGDYIPNLKNWKHKMTNPTAKIGQSYELSGESKLITQITNSDDSNFSPALAQDPNTVSLADLIAAGSEQVLGKKIADKDDRMPLLIKLNQAKGNSFQLHLKPGQAHPRWKPKPESWYFLEDGYISCGVNTQADMHKYKETCQEIEKFMHALSLQISSGAKPVNYARQEAENFIISKDPWKFVNLHHVKKYDLIDLSAGGIHHSWEEKINEYPRGNIIFEVQLDVKDEFCTIRSFDQGKIKDDGTLREIHIEDYFHFLDTNPQNNDISMLTRKKQGSSLVKTPYYTIDIFENFEDVDDQTNDSFVHLYVRDGGADIQSGNTLINVSKGHSCLIPAGVQKYKIHAKTMDTALLKTYIS</sequence>
<accession>A0A1F7IVC5</accession>
<dbReference type="InterPro" id="IPR014710">
    <property type="entry name" value="RmlC-like_jellyroll"/>
</dbReference>
<dbReference type="EMBL" id="MGAL01000034">
    <property type="protein sequence ID" value="OGK47320.1"/>
    <property type="molecule type" value="Genomic_DNA"/>
</dbReference>
<protein>
    <recommendedName>
        <fullName evidence="3">Mannose-6-phosphate isomerase</fullName>
    </recommendedName>
</protein>
<dbReference type="Proteomes" id="UP000177141">
    <property type="component" value="Unassembled WGS sequence"/>
</dbReference>
<dbReference type="AlphaFoldDB" id="A0A1F7IVC5"/>
<name>A0A1F7IVC5_9BACT</name>
<dbReference type="SUPFAM" id="SSF51182">
    <property type="entry name" value="RmlC-like cupins"/>
    <property type="match status" value="1"/>
</dbReference>
<organism evidence="1 2">
    <name type="scientific">Candidatus Roizmanbacteria bacterium RIFCSPLOWO2_01_FULL_38_12</name>
    <dbReference type="NCBI Taxonomy" id="1802061"/>
    <lineage>
        <taxon>Bacteria</taxon>
        <taxon>Candidatus Roizmaniibacteriota</taxon>
    </lineage>
</organism>
<comment type="caution">
    <text evidence="1">The sequence shown here is derived from an EMBL/GenBank/DDBJ whole genome shotgun (WGS) entry which is preliminary data.</text>
</comment>
<dbReference type="InterPro" id="IPR011051">
    <property type="entry name" value="RmlC_Cupin_sf"/>
</dbReference>
<dbReference type="STRING" id="1802061.A3A93_06050"/>
<dbReference type="Gene3D" id="2.60.120.10">
    <property type="entry name" value="Jelly Rolls"/>
    <property type="match status" value="2"/>
</dbReference>